<accession>A0A450ZYM5</accession>
<sequence>MYWVIDTGTSEYLLDGKGKYLREEAIILPMGGGIAKYEHQTNVPPIPRGKVGEFETVILQDGSPEIQEDHRGRKLYSTMDGSSVEMKEIGPLPNGVTDKERPSPLHDWNQEEGGWAPNRHRILQAKLAEIKTQLKHRLEKGGFEAFGTWHSSSQRASTQIVAMRQSIHADKFQKENWITLLGEDTRLKKEDVEEIYEGGAQRTREIYAAFRAHKARILGFGSDTEKILLYDTSKDWPMSFEEYLASEREKLRGNNDNDDS</sequence>
<feature type="domain" description="DUF4376" evidence="1">
    <location>
        <begin position="124"/>
        <end position="223"/>
    </location>
</feature>
<dbReference type="EMBL" id="CAADGD010000004">
    <property type="protein sequence ID" value="VFK68603.1"/>
    <property type="molecule type" value="Genomic_DNA"/>
</dbReference>
<evidence type="ECO:0000313" key="2">
    <source>
        <dbReference type="EMBL" id="VFK58857.1"/>
    </source>
</evidence>
<evidence type="ECO:0000313" key="3">
    <source>
        <dbReference type="EMBL" id="VFK68603.1"/>
    </source>
</evidence>
<name>A0A450ZYM5_9GAMM</name>
<organism evidence="2">
    <name type="scientific">Candidatus Kentrum sp. UNK</name>
    <dbReference type="NCBI Taxonomy" id="2126344"/>
    <lineage>
        <taxon>Bacteria</taxon>
        <taxon>Pseudomonadati</taxon>
        <taxon>Pseudomonadota</taxon>
        <taxon>Gammaproteobacteria</taxon>
        <taxon>Candidatus Kentrum</taxon>
    </lineage>
</organism>
<evidence type="ECO:0000259" key="1">
    <source>
        <dbReference type="Pfam" id="PF14301"/>
    </source>
</evidence>
<proteinExistence type="predicted"/>
<dbReference type="AlphaFoldDB" id="A0A450ZYM5"/>
<dbReference type="InterPro" id="IPR025484">
    <property type="entry name" value="DUF4376"/>
</dbReference>
<reference evidence="2" key="1">
    <citation type="submission" date="2019-02" db="EMBL/GenBank/DDBJ databases">
        <authorList>
            <person name="Gruber-Vodicka R. H."/>
            <person name="Seah K. B. B."/>
        </authorList>
    </citation>
    <scope>NUCLEOTIDE SEQUENCE</scope>
    <source>
        <strain evidence="3">BECK_BY19</strain>
        <strain evidence="2">BECK_BY8</strain>
    </source>
</reference>
<protein>
    <recommendedName>
        <fullName evidence="1">DUF4376 domain-containing protein</fullName>
    </recommendedName>
</protein>
<dbReference type="EMBL" id="CAADFZ010000005">
    <property type="protein sequence ID" value="VFK58857.1"/>
    <property type="molecule type" value="Genomic_DNA"/>
</dbReference>
<gene>
    <name evidence="2" type="ORF">BECKUNK1418G_GA0071005_100527</name>
    <name evidence="3" type="ORF">BECKUNK1418H_GA0071006_100427</name>
</gene>
<dbReference type="Pfam" id="PF14301">
    <property type="entry name" value="DUF4376"/>
    <property type="match status" value="1"/>
</dbReference>